<protein>
    <submittedName>
        <fullName evidence="1">Uncharacterized protein</fullName>
    </submittedName>
</protein>
<dbReference type="HOGENOM" id="CLU_2461841_0_0_2"/>
<reference evidence="1 2" key="1">
    <citation type="submission" date="2012-01" db="EMBL/GenBank/DDBJ databases">
        <title>Improved High-Quality Draft sequence of Metallosphaera yellowstonensis MK1.</title>
        <authorList>
            <consortium name="US DOE Joint Genome Institute"/>
            <person name="Lucas S."/>
            <person name="Han J."/>
            <person name="Cheng J.-F."/>
            <person name="Goodwin L."/>
            <person name="Pitluck S."/>
            <person name="Peters L."/>
            <person name="Teshima H."/>
            <person name="Detter J.C."/>
            <person name="Han C."/>
            <person name="Tapia R."/>
            <person name="Land M."/>
            <person name="Hauser L."/>
            <person name="Kyrpides N."/>
            <person name="Kozubal M."/>
            <person name="Macur R.E."/>
            <person name="Jay Z."/>
            <person name="Inskeep W."/>
            <person name="Woyke T."/>
        </authorList>
    </citation>
    <scope>NUCLEOTIDE SEQUENCE [LARGE SCALE GENOMIC DNA]</scope>
    <source>
        <strain evidence="1 2">MK1</strain>
    </source>
</reference>
<gene>
    <name evidence="1" type="ORF">MetMK1DRAFT_00016270</name>
</gene>
<dbReference type="EMBL" id="JH597761">
    <property type="protein sequence ID" value="EHP71123.1"/>
    <property type="molecule type" value="Genomic_DNA"/>
</dbReference>
<accession>H2C532</accession>
<dbReference type="STRING" id="671065.MetMK1DRAFT_00016270"/>
<dbReference type="AlphaFoldDB" id="H2C532"/>
<sequence length="88" mass="9917">MGDGDDDDHYEVEISSGIHKIVDFLRVRFKSRGKILKVEELFGKGNSRVVVIQTDKGAFICVIRKMKTKLRIAMIDAETGETLGMMEV</sequence>
<dbReference type="RefSeq" id="WP_009072271.1">
    <property type="nucleotide sequence ID" value="NZ_JH597761.1"/>
</dbReference>
<dbReference type="Proteomes" id="UP000003980">
    <property type="component" value="Unassembled WGS sequence"/>
</dbReference>
<evidence type="ECO:0000313" key="2">
    <source>
        <dbReference type="Proteomes" id="UP000003980"/>
    </source>
</evidence>
<evidence type="ECO:0000313" key="1">
    <source>
        <dbReference type="EMBL" id="EHP71123.1"/>
    </source>
</evidence>
<name>H2C532_9CREN</name>
<keyword evidence="2" id="KW-1185">Reference proteome</keyword>
<proteinExistence type="predicted"/>
<organism evidence="1 2">
    <name type="scientific">Metallosphaera yellowstonensis MK1</name>
    <dbReference type="NCBI Taxonomy" id="671065"/>
    <lineage>
        <taxon>Archaea</taxon>
        <taxon>Thermoproteota</taxon>
        <taxon>Thermoprotei</taxon>
        <taxon>Sulfolobales</taxon>
        <taxon>Sulfolobaceae</taxon>
        <taxon>Metallosphaera</taxon>
    </lineage>
</organism>